<dbReference type="SUPFAM" id="SSF56349">
    <property type="entry name" value="DNA breaking-rejoining enzymes"/>
    <property type="match status" value="1"/>
</dbReference>
<dbReference type="EMBL" id="MCRJ01000084">
    <property type="protein sequence ID" value="ODN69565.1"/>
    <property type="molecule type" value="Genomic_DNA"/>
</dbReference>
<protein>
    <submittedName>
        <fullName evidence="1">Eukaryotic DNA topoisomerase I, catalytic core</fullName>
    </submittedName>
</protein>
<proteinExistence type="predicted"/>
<gene>
    <name evidence="1" type="ORF">A6302_03109</name>
</gene>
<dbReference type="GO" id="GO:0003677">
    <property type="term" value="F:DNA binding"/>
    <property type="evidence" value="ECO:0007669"/>
    <property type="project" value="InterPro"/>
</dbReference>
<name>A0A1E3H064_9HYPH</name>
<reference evidence="1 2" key="1">
    <citation type="submission" date="2016-07" db="EMBL/GenBank/DDBJ databases">
        <title>Draft Genome Sequence of Methylobrevis pamukkalensis PK2.</title>
        <authorList>
            <person name="Vasilenko O.V."/>
            <person name="Doronina N.V."/>
            <person name="Shmareva M.N."/>
            <person name="Tarlachkov S.V."/>
            <person name="Mustakhimov I."/>
            <person name="Trotsenko Y.A."/>
        </authorList>
    </citation>
    <scope>NUCLEOTIDE SEQUENCE [LARGE SCALE GENOMIC DNA]</scope>
    <source>
        <strain evidence="1 2">PK2</strain>
    </source>
</reference>
<dbReference type="InterPro" id="IPR011010">
    <property type="entry name" value="DNA_brk_join_enz"/>
</dbReference>
<dbReference type="Gene3D" id="3.90.15.10">
    <property type="entry name" value="Topoisomerase I, Chain A, domain 3"/>
    <property type="match status" value="1"/>
</dbReference>
<organism evidence="1 2">
    <name type="scientific">Methylobrevis pamukkalensis</name>
    <dbReference type="NCBI Taxonomy" id="1439726"/>
    <lineage>
        <taxon>Bacteria</taxon>
        <taxon>Pseudomonadati</taxon>
        <taxon>Pseudomonadota</taxon>
        <taxon>Alphaproteobacteria</taxon>
        <taxon>Hyphomicrobiales</taxon>
        <taxon>Pleomorphomonadaceae</taxon>
        <taxon>Methylobrevis</taxon>
    </lineage>
</organism>
<comment type="caution">
    <text evidence="1">The sequence shown here is derived from an EMBL/GenBank/DDBJ whole genome shotgun (WGS) entry which is preliminary data.</text>
</comment>
<accession>A0A1E3H064</accession>
<dbReference type="Proteomes" id="UP000094622">
    <property type="component" value="Unassembled WGS sequence"/>
</dbReference>
<keyword evidence="2" id="KW-1185">Reference proteome</keyword>
<evidence type="ECO:0000313" key="2">
    <source>
        <dbReference type="Proteomes" id="UP000094622"/>
    </source>
</evidence>
<dbReference type="GO" id="GO:0003917">
    <property type="term" value="F:DNA topoisomerase type I (single strand cut, ATP-independent) activity"/>
    <property type="evidence" value="ECO:0007669"/>
    <property type="project" value="InterPro"/>
</dbReference>
<sequence length="85" mass="9487">MVAACERRGLELRFAFVGKSGREWSLQLADRRIARLVSAIDDLPGRQLFQYLGDDGTRRPVQASEVNDYIRARPAATSPRNISGP</sequence>
<dbReference type="GO" id="GO:0006265">
    <property type="term" value="P:DNA topological change"/>
    <property type="evidence" value="ECO:0007669"/>
    <property type="project" value="InterPro"/>
</dbReference>
<dbReference type="AlphaFoldDB" id="A0A1E3H064"/>
<dbReference type="InterPro" id="IPR014711">
    <property type="entry name" value="TopoI_cat_a-hlx-sub_euk"/>
</dbReference>
<evidence type="ECO:0000313" key="1">
    <source>
        <dbReference type="EMBL" id="ODN69565.1"/>
    </source>
</evidence>
<keyword evidence="1" id="KW-0413">Isomerase</keyword>
<dbReference type="RefSeq" id="WP_069307538.1">
    <property type="nucleotide sequence ID" value="NZ_MCRJ01000084.1"/>
</dbReference>